<dbReference type="KEGG" id="tet:TTHERM_000408983"/>
<dbReference type="InParanoid" id="W7X9V1"/>
<protein>
    <submittedName>
        <fullName evidence="1">Uncharacterized protein</fullName>
    </submittedName>
</protein>
<gene>
    <name evidence="1" type="ORF">TTHERM_000408983</name>
</gene>
<dbReference type="Proteomes" id="UP000009168">
    <property type="component" value="Unassembled WGS sequence"/>
</dbReference>
<name>W7X9V1_TETTS</name>
<proteinExistence type="predicted"/>
<keyword evidence="2" id="KW-1185">Reference proteome</keyword>
<reference evidence="2" key="1">
    <citation type="journal article" date="2006" name="PLoS Biol.">
        <title>Macronuclear genome sequence of the ciliate Tetrahymena thermophila, a model eukaryote.</title>
        <authorList>
            <person name="Eisen J.A."/>
            <person name="Coyne R.S."/>
            <person name="Wu M."/>
            <person name="Wu D."/>
            <person name="Thiagarajan M."/>
            <person name="Wortman J.R."/>
            <person name="Badger J.H."/>
            <person name="Ren Q."/>
            <person name="Amedeo P."/>
            <person name="Jones K.M."/>
            <person name="Tallon L.J."/>
            <person name="Delcher A.L."/>
            <person name="Salzberg S.L."/>
            <person name="Silva J.C."/>
            <person name="Haas B.J."/>
            <person name="Majoros W.H."/>
            <person name="Farzad M."/>
            <person name="Carlton J.M."/>
            <person name="Smith R.K. Jr."/>
            <person name="Garg J."/>
            <person name="Pearlman R.E."/>
            <person name="Karrer K.M."/>
            <person name="Sun L."/>
            <person name="Manning G."/>
            <person name="Elde N.C."/>
            <person name="Turkewitz A.P."/>
            <person name="Asai D.J."/>
            <person name="Wilkes D.E."/>
            <person name="Wang Y."/>
            <person name="Cai H."/>
            <person name="Collins K."/>
            <person name="Stewart B.A."/>
            <person name="Lee S.R."/>
            <person name="Wilamowska K."/>
            <person name="Weinberg Z."/>
            <person name="Ruzzo W.L."/>
            <person name="Wloga D."/>
            <person name="Gaertig J."/>
            <person name="Frankel J."/>
            <person name="Tsao C.-C."/>
            <person name="Gorovsky M.A."/>
            <person name="Keeling P.J."/>
            <person name="Waller R.F."/>
            <person name="Patron N.J."/>
            <person name="Cherry J.M."/>
            <person name="Stover N.A."/>
            <person name="Krieger C.J."/>
            <person name="del Toro C."/>
            <person name="Ryder H.F."/>
            <person name="Williamson S.C."/>
            <person name="Barbeau R.A."/>
            <person name="Hamilton E.P."/>
            <person name="Orias E."/>
        </authorList>
    </citation>
    <scope>NUCLEOTIDE SEQUENCE [LARGE SCALE GENOMIC DNA]</scope>
    <source>
        <strain evidence="2">SB210</strain>
    </source>
</reference>
<dbReference type="GeneID" id="24438796"/>
<accession>W7X9V1</accession>
<evidence type="ECO:0000313" key="1">
    <source>
        <dbReference type="EMBL" id="EWS73188.1"/>
    </source>
</evidence>
<dbReference type="AlphaFoldDB" id="W7X9V1"/>
<sequence length="121" mass="14058">MKLKYASIWKNIQNHYGVCISLDKFHQTKYIKKNKNKGIIKSKHLWLSSIQSIQTQTYKHPPRAFTLTLQKKRIRLTGSIVVLKAIRQPNSSKTSRSSLSYQKGESLQVALQFLLIPFKQN</sequence>
<dbReference type="EMBL" id="GG662612">
    <property type="protein sequence ID" value="EWS73188.1"/>
    <property type="molecule type" value="Genomic_DNA"/>
</dbReference>
<dbReference type="RefSeq" id="XP_012654264.1">
    <property type="nucleotide sequence ID" value="XM_012798810.1"/>
</dbReference>
<evidence type="ECO:0000313" key="2">
    <source>
        <dbReference type="Proteomes" id="UP000009168"/>
    </source>
</evidence>
<organism evidence="1 2">
    <name type="scientific">Tetrahymena thermophila (strain SB210)</name>
    <dbReference type="NCBI Taxonomy" id="312017"/>
    <lineage>
        <taxon>Eukaryota</taxon>
        <taxon>Sar</taxon>
        <taxon>Alveolata</taxon>
        <taxon>Ciliophora</taxon>
        <taxon>Intramacronucleata</taxon>
        <taxon>Oligohymenophorea</taxon>
        <taxon>Hymenostomatida</taxon>
        <taxon>Tetrahymenina</taxon>
        <taxon>Tetrahymenidae</taxon>
        <taxon>Tetrahymena</taxon>
    </lineage>
</organism>